<dbReference type="Pfam" id="PF00534">
    <property type="entry name" value="Glycos_transf_1"/>
    <property type="match status" value="1"/>
</dbReference>
<keyword evidence="3" id="KW-1185">Reference proteome</keyword>
<dbReference type="OrthoDB" id="9790710at2"/>
<sequence>MPAQRILIPFHDFSAGGTELIAFRLANAWVEAGRTVSFLVGADNGLMREKVPDGVSVRILSPERPRSTFSRIHLGHHMVADAVALAPDVIFIPGNFHFGLARAMKQALPRTRIVAKISNPLIGPPFDHGLGARIARPVLQGITRGIDWFAAMSQGLTHEARLQLGHDRVATLYDPNIADDVTLDFEQRPPLAPDAPIHLIGVGRLEPQKNWPLAFQTVAEIQKKRTARLTIYGEGWQRAELQKKICDLGLNDSITLAGFSKDLAHTMNDADLMLISSRYEGGPAVAVEALAQGLPFVSTDCSHFLREFTIDQTFGTLVKNADPAILARAVLKQLSRSGPAPSTVASALAPVRINGAANAYLELFDRQFGTHSSFPETGR</sequence>
<dbReference type="AlphaFoldDB" id="A0A419R0T6"/>
<protein>
    <submittedName>
        <fullName evidence="2">Glycosyltransferase</fullName>
    </submittedName>
</protein>
<comment type="caution">
    <text evidence="2">The sequence shown here is derived from an EMBL/GenBank/DDBJ whole genome shotgun (WGS) entry which is preliminary data.</text>
</comment>
<evidence type="ECO:0000259" key="1">
    <source>
        <dbReference type="Pfam" id="PF00534"/>
    </source>
</evidence>
<dbReference type="InterPro" id="IPR001296">
    <property type="entry name" value="Glyco_trans_1"/>
</dbReference>
<proteinExistence type="predicted"/>
<gene>
    <name evidence="2" type="ORF">D6858_11040</name>
</gene>
<dbReference type="Proteomes" id="UP000284322">
    <property type="component" value="Unassembled WGS sequence"/>
</dbReference>
<keyword evidence="2" id="KW-0808">Transferase</keyword>
<feature type="domain" description="Glycosyl transferase family 1" evidence="1">
    <location>
        <begin position="190"/>
        <end position="335"/>
    </location>
</feature>
<evidence type="ECO:0000313" key="2">
    <source>
        <dbReference type="EMBL" id="RJX66885.1"/>
    </source>
</evidence>
<organism evidence="2 3">
    <name type="scientific">Tsuneonella suprasediminis</name>
    <dbReference type="NCBI Taxonomy" id="2306996"/>
    <lineage>
        <taxon>Bacteria</taxon>
        <taxon>Pseudomonadati</taxon>
        <taxon>Pseudomonadota</taxon>
        <taxon>Alphaproteobacteria</taxon>
        <taxon>Sphingomonadales</taxon>
        <taxon>Erythrobacteraceae</taxon>
        <taxon>Tsuneonella</taxon>
    </lineage>
</organism>
<evidence type="ECO:0000313" key="3">
    <source>
        <dbReference type="Proteomes" id="UP000284322"/>
    </source>
</evidence>
<reference evidence="2 3" key="1">
    <citation type="submission" date="2018-09" db="EMBL/GenBank/DDBJ databases">
        <title>Altererythrobacter sp.Ery1 and Ery12, the genome sequencing of novel strains in genus Alterythrobacter.</title>
        <authorList>
            <person name="Cheng H."/>
            <person name="Wu Y.-H."/>
            <person name="Fang C."/>
            <person name="Xu X.-W."/>
        </authorList>
    </citation>
    <scope>NUCLEOTIDE SEQUENCE [LARGE SCALE GENOMIC DNA]</scope>
    <source>
        <strain evidence="2 3">Ery12</strain>
    </source>
</reference>
<dbReference type="GO" id="GO:0016740">
    <property type="term" value="F:transferase activity"/>
    <property type="evidence" value="ECO:0007669"/>
    <property type="project" value="UniProtKB-KW"/>
</dbReference>
<dbReference type="EMBL" id="RAHJ01000019">
    <property type="protein sequence ID" value="RJX66885.1"/>
    <property type="molecule type" value="Genomic_DNA"/>
</dbReference>
<dbReference type="PANTHER" id="PTHR12526:SF630">
    <property type="entry name" value="GLYCOSYLTRANSFERASE"/>
    <property type="match status" value="1"/>
</dbReference>
<dbReference type="CDD" id="cd03811">
    <property type="entry name" value="GT4_GT28_WabH-like"/>
    <property type="match status" value="1"/>
</dbReference>
<dbReference type="PANTHER" id="PTHR12526">
    <property type="entry name" value="GLYCOSYLTRANSFERASE"/>
    <property type="match status" value="1"/>
</dbReference>
<dbReference type="SUPFAM" id="SSF53756">
    <property type="entry name" value="UDP-Glycosyltransferase/glycogen phosphorylase"/>
    <property type="match status" value="1"/>
</dbReference>
<accession>A0A419R0T6</accession>
<name>A0A419R0T6_9SPHN</name>
<dbReference type="Gene3D" id="3.40.50.2000">
    <property type="entry name" value="Glycogen Phosphorylase B"/>
    <property type="match status" value="2"/>
</dbReference>